<feature type="domain" description="Transcription factor zinc-finger" evidence="2">
    <location>
        <begin position="12"/>
        <end position="49"/>
    </location>
</feature>
<name>A0A2K2G2Z8_9SPHN</name>
<evidence type="ECO:0000259" key="2">
    <source>
        <dbReference type="Pfam" id="PF13453"/>
    </source>
</evidence>
<protein>
    <recommendedName>
        <fullName evidence="2">Transcription factor zinc-finger domain-containing protein</fullName>
    </recommendedName>
</protein>
<dbReference type="EMBL" id="LYMM01000026">
    <property type="protein sequence ID" value="PNU05401.1"/>
    <property type="molecule type" value="Genomic_DNA"/>
</dbReference>
<evidence type="ECO:0000313" key="4">
    <source>
        <dbReference type="Proteomes" id="UP000236327"/>
    </source>
</evidence>
<dbReference type="OrthoDB" id="9814037at2"/>
<keyword evidence="4" id="KW-1185">Reference proteome</keyword>
<dbReference type="InterPro" id="IPR027392">
    <property type="entry name" value="TF_Znf"/>
</dbReference>
<accession>A0A2K2G2Z8</accession>
<evidence type="ECO:0000313" key="3">
    <source>
        <dbReference type="EMBL" id="PNU05401.1"/>
    </source>
</evidence>
<evidence type="ECO:0000256" key="1">
    <source>
        <dbReference type="SAM" id="MobiDB-lite"/>
    </source>
</evidence>
<gene>
    <name evidence="3" type="ORF">A8V01_16595</name>
</gene>
<feature type="region of interest" description="Disordered" evidence="1">
    <location>
        <begin position="58"/>
        <end position="87"/>
    </location>
</feature>
<dbReference type="AlphaFoldDB" id="A0A2K2G2Z8"/>
<sequence>MNDTPIDHDILCPFCLIDLVELEQEGVEFNHCIHCRGLWVPSEELDKIARLIAAGRQARSQRRSWLPWRRSQPHSQSGPLKRLFEPR</sequence>
<comment type="caution">
    <text evidence="3">The sequence shown here is derived from an EMBL/GenBank/DDBJ whole genome shotgun (WGS) entry which is preliminary data.</text>
</comment>
<reference evidence="3 4" key="1">
    <citation type="submission" date="2016-05" db="EMBL/GenBank/DDBJ databases">
        <title>Complete genome sequence of Novosphingobium guangzhouense SA925(T).</title>
        <authorList>
            <person name="Sha S."/>
        </authorList>
    </citation>
    <scope>NUCLEOTIDE SEQUENCE [LARGE SCALE GENOMIC DNA]</scope>
    <source>
        <strain evidence="3 4">SA925</strain>
    </source>
</reference>
<organism evidence="3 4">
    <name type="scientific">Novosphingobium guangzhouense</name>
    <dbReference type="NCBI Taxonomy" id="1850347"/>
    <lineage>
        <taxon>Bacteria</taxon>
        <taxon>Pseudomonadati</taxon>
        <taxon>Pseudomonadota</taxon>
        <taxon>Alphaproteobacteria</taxon>
        <taxon>Sphingomonadales</taxon>
        <taxon>Sphingomonadaceae</taxon>
        <taxon>Novosphingobium</taxon>
    </lineage>
</organism>
<proteinExistence type="predicted"/>
<dbReference type="Pfam" id="PF13453">
    <property type="entry name" value="Zn_ribbon_TFIIB"/>
    <property type="match status" value="1"/>
</dbReference>
<dbReference type="Proteomes" id="UP000236327">
    <property type="component" value="Unassembled WGS sequence"/>
</dbReference>